<keyword evidence="3" id="KW-1185">Reference proteome</keyword>
<evidence type="ECO:0000313" key="2">
    <source>
        <dbReference type="EMBL" id="OAB28875.1"/>
    </source>
</evidence>
<gene>
    <name evidence="2" type="ORF">FBFR_05290</name>
</gene>
<protein>
    <submittedName>
        <fullName evidence="2">Uncharacterized protein</fullName>
    </submittedName>
</protein>
<feature type="signal peptide" evidence="1">
    <location>
        <begin position="1"/>
        <end position="33"/>
    </location>
</feature>
<evidence type="ECO:0000256" key="1">
    <source>
        <dbReference type="SAM" id="SignalP"/>
    </source>
</evidence>
<dbReference type="OrthoDB" id="1203055at2"/>
<sequence>MKDYCNNTNLKIMKTVKSIVVIMIFCFLPKLNAQESGLNQDIKVQTKNELSYYQQRGLKDAQHEQQLKVKGKNEERAFWKEQKQYEKELRKNNRRAYNAYLQAKKDDYAAHHNQCDIHCNHSNYWYQNAAYYYYGYRQPHYENRAPRSSINTQIEVGMPRVKLGVF</sequence>
<accession>A0A167XZZ8</accession>
<dbReference type="EMBL" id="LVJE01000010">
    <property type="protein sequence ID" value="OAB28875.1"/>
    <property type="molecule type" value="Genomic_DNA"/>
</dbReference>
<dbReference type="Proteomes" id="UP000077164">
    <property type="component" value="Unassembled WGS sequence"/>
</dbReference>
<comment type="caution">
    <text evidence="2">The sequence shown here is derived from an EMBL/GenBank/DDBJ whole genome shotgun (WGS) entry which is preliminary data.</text>
</comment>
<proteinExistence type="predicted"/>
<reference evidence="2 3" key="1">
    <citation type="submission" date="2016-03" db="EMBL/GenBank/DDBJ databases">
        <title>Draft genome sequence of Flavobacterium fryxellicola DSM 16209.</title>
        <authorList>
            <person name="Shin S.-K."/>
            <person name="Yi H."/>
        </authorList>
    </citation>
    <scope>NUCLEOTIDE SEQUENCE [LARGE SCALE GENOMIC DNA]</scope>
    <source>
        <strain evidence="2 3">DSM 16209</strain>
    </source>
</reference>
<dbReference type="AlphaFoldDB" id="A0A167XZZ8"/>
<keyword evidence="1" id="KW-0732">Signal</keyword>
<name>A0A167XZZ8_9FLAO</name>
<feature type="chain" id="PRO_5007894562" evidence="1">
    <location>
        <begin position="34"/>
        <end position="166"/>
    </location>
</feature>
<evidence type="ECO:0000313" key="3">
    <source>
        <dbReference type="Proteomes" id="UP000077164"/>
    </source>
</evidence>
<organism evidence="2 3">
    <name type="scientific">Flavobacterium fryxellicola</name>
    <dbReference type="NCBI Taxonomy" id="249352"/>
    <lineage>
        <taxon>Bacteria</taxon>
        <taxon>Pseudomonadati</taxon>
        <taxon>Bacteroidota</taxon>
        <taxon>Flavobacteriia</taxon>
        <taxon>Flavobacteriales</taxon>
        <taxon>Flavobacteriaceae</taxon>
        <taxon>Flavobacterium</taxon>
    </lineage>
</organism>